<feature type="transmembrane region" description="Helical" evidence="5">
    <location>
        <begin position="159"/>
        <end position="176"/>
    </location>
</feature>
<proteinExistence type="predicted"/>
<reference evidence="7" key="1">
    <citation type="submission" date="2020-04" db="EMBL/GenBank/DDBJ databases">
        <title>Deep metagenomics examines the oral microbiome during advanced dental caries in children, revealing novel taxa and co-occurrences with host molecules.</title>
        <authorList>
            <person name="Baker J.L."/>
            <person name="Morton J.T."/>
            <person name="Dinis M."/>
            <person name="Alvarez R."/>
            <person name="Tran N.C."/>
            <person name="Knight R."/>
            <person name="Edlund A."/>
        </authorList>
    </citation>
    <scope>NUCLEOTIDE SEQUENCE</scope>
    <source>
        <strain evidence="7">JCVI_32_bin.14</strain>
    </source>
</reference>
<feature type="DNA-binding region" description="H-T-H motif" evidence="4">
    <location>
        <begin position="37"/>
        <end position="56"/>
    </location>
</feature>
<dbReference type="InterPro" id="IPR001647">
    <property type="entry name" value="HTH_TetR"/>
</dbReference>
<evidence type="ECO:0000313" key="8">
    <source>
        <dbReference type="Proteomes" id="UP000757890"/>
    </source>
</evidence>
<keyword evidence="5" id="KW-1133">Transmembrane helix</keyword>
<dbReference type="PANTHER" id="PTHR30055:SF234">
    <property type="entry name" value="HTH-TYPE TRANSCRIPTIONAL REGULATOR BETI"/>
    <property type="match status" value="1"/>
</dbReference>
<dbReference type="PRINTS" id="PR00455">
    <property type="entry name" value="HTHTETR"/>
</dbReference>
<keyword evidence="2 4" id="KW-0238">DNA-binding</keyword>
<feature type="domain" description="HTH tetR-type" evidence="6">
    <location>
        <begin position="14"/>
        <end position="74"/>
    </location>
</feature>
<evidence type="ECO:0000256" key="4">
    <source>
        <dbReference type="PROSITE-ProRule" id="PRU00335"/>
    </source>
</evidence>
<dbReference type="EMBL" id="JABZMK010000006">
    <property type="protein sequence ID" value="MBF1128956.1"/>
    <property type="molecule type" value="Genomic_DNA"/>
</dbReference>
<evidence type="ECO:0000256" key="2">
    <source>
        <dbReference type="ARBA" id="ARBA00023125"/>
    </source>
</evidence>
<organism evidence="7 8">
    <name type="scientific">Dialister invisus</name>
    <dbReference type="NCBI Taxonomy" id="218538"/>
    <lineage>
        <taxon>Bacteria</taxon>
        <taxon>Bacillati</taxon>
        <taxon>Bacillota</taxon>
        <taxon>Negativicutes</taxon>
        <taxon>Veillonellales</taxon>
        <taxon>Veillonellaceae</taxon>
        <taxon>Dialister</taxon>
    </lineage>
</organism>
<dbReference type="PROSITE" id="PS50977">
    <property type="entry name" value="HTH_TETR_2"/>
    <property type="match status" value="1"/>
</dbReference>
<protein>
    <submittedName>
        <fullName evidence="7">TetR/AcrR family transcriptional regulator</fullName>
    </submittedName>
</protein>
<evidence type="ECO:0000256" key="1">
    <source>
        <dbReference type="ARBA" id="ARBA00023015"/>
    </source>
</evidence>
<dbReference type="GO" id="GO:0000976">
    <property type="term" value="F:transcription cis-regulatory region binding"/>
    <property type="evidence" value="ECO:0007669"/>
    <property type="project" value="TreeGrafter"/>
</dbReference>
<name>A0A930FNZ1_9FIRM</name>
<dbReference type="PANTHER" id="PTHR30055">
    <property type="entry name" value="HTH-TYPE TRANSCRIPTIONAL REGULATOR RUTR"/>
    <property type="match status" value="1"/>
</dbReference>
<evidence type="ECO:0000256" key="3">
    <source>
        <dbReference type="ARBA" id="ARBA00023163"/>
    </source>
</evidence>
<dbReference type="InterPro" id="IPR036271">
    <property type="entry name" value="Tet_transcr_reg_TetR-rel_C_sf"/>
</dbReference>
<dbReference type="GO" id="GO:0003700">
    <property type="term" value="F:DNA-binding transcription factor activity"/>
    <property type="evidence" value="ECO:0007669"/>
    <property type="project" value="TreeGrafter"/>
</dbReference>
<keyword evidence="5" id="KW-0812">Transmembrane</keyword>
<dbReference type="Gene3D" id="1.10.357.10">
    <property type="entry name" value="Tetracycline Repressor, domain 2"/>
    <property type="match status" value="1"/>
</dbReference>
<dbReference type="SUPFAM" id="SSF46689">
    <property type="entry name" value="Homeodomain-like"/>
    <property type="match status" value="1"/>
</dbReference>
<dbReference type="InterPro" id="IPR015292">
    <property type="entry name" value="Tscrpt_reg_YbiH_C"/>
</dbReference>
<gene>
    <name evidence="7" type="ORF">HXL70_02795</name>
</gene>
<evidence type="ECO:0000313" key="7">
    <source>
        <dbReference type="EMBL" id="MBF1128956.1"/>
    </source>
</evidence>
<dbReference type="SUPFAM" id="SSF48498">
    <property type="entry name" value="Tetracyclin repressor-like, C-terminal domain"/>
    <property type="match status" value="1"/>
</dbReference>
<evidence type="ECO:0000259" key="6">
    <source>
        <dbReference type="PROSITE" id="PS50977"/>
    </source>
</evidence>
<evidence type="ECO:0000256" key="5">
    <source>
        <dbReference type="SAM" id="Phobius"/>
    </source>
</evidence>
<dbReference type="Proteomes" id="UP000757890">
    <property type="component" value="Unassembled WGS sequence"/>
</dbReference>
<sequence length="212" mass="24038">MKENQKNGRRMDGRETGEKIIECAGQLIAEKGFASVTSKEICRAAGVNLAAVNYHFGSRDGLYLAVLENVQQYLISIHTLTDLYESNLTPRQKIEKCIDFLAGNAFYKIDWQISVWVREVMNPSPAFMEIFRKEGLPKISVLIKMFSEYTGYTPGDPKLYSGLITLFAPFVMCLLGRHYAARKEMPVHIPIEIMAENIKQLALANLENLKKE</sequence>
<dbReference type="InterPro" id="IPR050109">
    <property type="entry name" value="HTH-type_TetR-like_transc_reg"/>
</dbReference>
<comment type="caution">
    <text evidence="7">The sequence shown here is derived from an EMBL/GenBank/DDBJ whole genome shotgun (WGS) entry which is preliminary data.</text>
</comment>
<dbReference type="InterPro" id="IPR009057">
    <property type="entry name" value="Homeodomain-like_sf"/>
</dbReference>
<dbReference type="Pfam" id="PF00440">
    <property type="entry name" value="TetR_N"/>
    <property type="match status" value="1"/>
</dbReference>
<keyword evidence="5" id="KW-0472">Membrane</keyword>
<dbReference type="AlphaFoldDB" id="A0A930FNZ1"/>
<dbReference type="Pfam" id="PF09209">
    <property type="entry name" value="CecR_C"/>
    <property type="match status" value="1"/>
</dbReference>
<keyword evidence="1" id="KW-0805">Transcription regulation</keyword>
<accession>A0A930FNZ1</accession>
<keyword evidence="3" id="KW-0804">Transcription</keyword>